<gene>
    <name evidence="2" type="ORF">AGLY_000716</name>
</gene>
<accession>A0A6G0U898</accession>
<evidence type="ECO:0000313" key="2">
    <source>
        <dbReference type="EMBL" id="KAE9545173.1"/>
    </source>
</evidence>
<keyword evidence="1" id="KW-0812">Transmembrane</keyword>
<proteinExistence type="predicted"/>
<sequence>MCRDLMANTVTANSRPAAYTIEPSMCWYLVSQLLSRLLVHCNKHEMFSNMSIFVRLQRTFLHPIYLIVRLNFKSTSTIYQAALGYGCPFSLILVLNFPTYYNNMGIIKMSLIGHRFIRHVIIISPATFTSVTHVQLSVHKFTRQILLINLYNKFAKQPRMTELRWRVDEPLDADGQLYGHGEEQQQRLVRGGQVHAAVEADEEHALDE</sequence>
<reference evidence="2 3" key="1">
    <citation type="submission" date="2019-08" db="EMBL/GenBank/DDBJ databases">
        <title>The genome of the soybean aphid Biotype 1, its phylome, world population structure and adaptation to the North American continent.</title>
        <authorList>
            <person name="Giordano R."/>
            <person name="Donthu R.K."/>
            <person name="Hernandez A.G."/>
            <person name="Wright C.L."/>
            <person name="Zimin A.V."/>
        </authorList>
    </citation>
    <scope>NUCLEOTIDE SEQUENCE [LARGE SCALE GENOMIC DNA]</scope>
    <source>
        <tissue evidence="2">Whole aphids</tissue>
    </source>
</reference>
<dbReference type="Proteomes" id="UP000475862">
    <property type="component" value="Unassembled WGS sequence"/>
</dbReference>
<evidence type="ECO:0000313" key="3">
    <source>
        <dbReference type="Proteomes" id="UP000475862"/>
    </source>
</evidence>
<comment type="caution">
    <text evidence="2">The sequence shown here is derived from an EMBL/GenBank/DDBJ whole genome shotgun (WGS) entry which is preliminary data.</text>
</comment>
<dbReference type="AlphaFoldDB" id="A0A6G0U898"/>
<protein>
    <submittedName>
        <fullName evidence="2">Uncharacterized protein</fullName>
    </submittedName>
</protein>
<feature type="transmembrane region" description="Helical" evidence="1">
    <location>
        <begin position="78"/>
        <end position="101"/>
    </location>
</feature>
<keyword evidence="1" id="KW-1133">Transmembrane helix</keyword>
<organism evidence="2 3">
    <name type="scientific">Aphis glycines</name>
    <name type="common">Soybean aphid</name>
    <dbReference type="NCBI Taxonomy" id="307491"/>
    <lineage>
        <taxon>Eukaryota</taxon>
        <taxon>Metazoa</taxon>
        <taxon>Ecdysozoa</taxon>
        <taxon>Arthropoda</taxon>
        <taxon>Hexapoda</taxon>
        <taxon>Insecta</taxon>
        <taxon>Pterygota</taxon>
        <taxon>Neoptera</taxon>
        <taxon>Paraneoptera</taxon>
        <taxon>Hemiptera</taxon>
        <taxon>Sternorrhyncha</taxon>
        <taxon>Aphidomorpha</taxon>
        <taxon>Aphidoidea</taxon>
        <taxon>Aphididae</taxon>
        <taxon>Aphidini</taxon>
        <taxon>Aphis</taxon>
        <taxon>Aphis</taxon>
    </lineage>
</organism>
<evidence type="ECO:0000256" key="1">
    <source>
        <dbReference type="SAM" id="Phobius"/>
    </source>
</evidence>
<name>A0A6G0U898_APHGL</name>
<keyword evidence="1" id="KW-0472">Membrane</keyword>
<keyword evidence="3" id="KW-1185">Reference proteome</keyword>
<dbReference type="EMBL" id="VYZN01000001">
    <property type="protein sequence ID" value="KAE9545173.1"/>
    <property type="molecule type" value="Genomic_DNA"/>
</dbReference>